<organism evidence="1 2">
    <name type="scientific">Folsomia candida</name>
    <name type="common">Springtail</name>
    <dbReference type="NCBI Taxonomy" id="158441"/>
    <lineage>
        <taxon>Eukaryota</taxon>
        <taxon>Metazoa</taxon>
        <taxon>Ecdysozoa</taxon>
        <taxon>Arthropoda</taxon>
        <taxon>Hexapoda</taxon>
        <taxon>Collembola</taxon>
        <taxon>Entomobryomorpha</taxon>
        <taxon>Isotomoidea</taxon>
        <taxon>Isotomidae</taxon>
        <taxon>Proisotominae</taxon>
        <taxon>Folsomia</taxon>
    </lineage>
</organism>
<dbReference type="Proteomes" id="UP000198287">
    <property type="component" value="Unassembled WGS sequence"/>
</dbReference>
<dbReference type="PANTHER" id="PTHR33053">
    <property type="entry name" value="PROTEIN, PUTATIVE-RELATED"/>
    <property type="match status" value="1"/>
</dbReference>
<comment type="caution">
    <text evidence="1">The sequence shown here is derived from an EMBL/GenBank/DDBJ whole genome shotgun (WGS) entry which is preliminary data.</text>
</comment>
<evidence type="ECO:0008006" key="3">
    <source>
        <dbReference type="Google" id="ProtNLM"/>
    </source>
</evidence>
<accession>A0A226E422</accession>
<keyword evidence="2" id="KW-1185">Reference proteome</keyword>
<name>A0A226E422_FOLCA</name>
<reference evidence="1 2" key="1">
    <citation type="submission" date="2015-12" db="EMBL/GenBank/DDBJ databases">
        <title>The genome of Folsomia candida.</title>
        <authorList>
            <person name="Faddeeva A."/>
            <person name="Derks M.F."/>
            <person name="Anvar Y."/>
            <person name="Smit S."/>
            <person name="Van Straalen N."/>
            <person name="Roelofs D."/>
        </authorList>
    </citation>
    <scope>NUCLEOTIDE SEQUENCE [LARGE SCALE GENOMIC DNA]</scope>
    <source>
        <strain evidence="1 2">VU population</strain>
        <tissue evidence="1">Whole body</tissue>
    </source>
</reference>
<sequence>MRKTVVGKRRILQRAKQEFKKVSINTFRQPPPPTLIQPAIVLEYHGGQETYNISGSSASESFDDITPEFSSDDSDQAEVIQPPPDASATSILENLKSWAFEHSVNHTQLTALLKILKVHDCFSIFPADSRTLIKQLDICVPTEIVPPGEYVHFGLTPYVRQILQLRPNLTSLQLQVNIDGLQIYKSCQLAFWPILGYFCGLECKPFVIGAYCGSKKPESVDNYLQKFIRELIELIHTSCKLEVQCFVCDAPAKSFIKAIKGHNGYHGCDKCYVVGKSINRRMSYFDTNKALRSDSDFRNLKDTDHHTSTTCLTEIPRFDMINGFPIDYMHLVCLGVVKKLLKLWTTGKPKDQKLSSFQISKISEKLKESRKFTPSEFSRKPRPLEEIDRWKATEFRHFLLYTGPIILKRIISSDNYRLFLSLSIAIRILCSSELHVSHNSYAKSLLVYFVQGFKSIYGEDRVSYNIHGLVHLTEDVKRFGILDKFSAFKFENKLGSLRKLVRTPNLPLQQLKRRLLEKDLKLEFNQVSSSCLSNEHSVGPLTGNIIGSFRQFTTFSSLNFKINCKLYRDTFCLTKENILFRVVNILQIVSSEVIILIGYKYQNLRSLFTEPCSSKLIQIFVAGEPDYELSKISTTDILYKCQVFPTSGGSAVFPLIHQF</sequence>
<dbReference type="AlphaFoldDB" id="A0A226E422"/>
<evidence type="ECO:0000313" key="2">
    <source>
        <dbReference type="Proteomes" id="UP000198287"/>
    </source>
</evidence>
<dbReference type="OMA" id="LEMAYSP"/>
<dbReference type="PANTHER" id="PTHR33053:SF24">
    <property type="entry name" value="TRANSPOSASE DOMAIN-CONTAINING PROTEIN"/>
    <property type="match status" value="1"/>
</dbReference>
<evidence type="ECO:0000313" key="1">
    <source>
        <dbReference type="EMBL" id="OXA51727.1"/>
    </source>
</evidence>
<protein>
    <recommendedName>
        <fullName evidence="3">Transposase domain-containing protein</fullName>
    </recommendedName>
</protein>
<dbReference type="EMBL" id="LNIX01000007">
    <property type="protein sequence ID" value="OXA51727.1"/>
    <property type="molecule type" value="Genomic_DNA"/>
</dbReference>
<proteinExistence type="predicted"/>
<dbReference type="STRING" id="158441.A0A226E422"/>
<gene>
    <name evidence="1" type="ORF">Fcan01_13034</name>
</gene>